<feature type="domain" description="RdRp catalytic" evidence="9">
    <location>
        <begin position="338"/>
        <end position="460"/>
    </location>
</feature>
<evidence type="ECO:0000256" key="7">
    <source>
        <dbReference type="ARBA" id="ARBA00048744"/>
    </source>
</evidence>
<dbReference type="EC" id="2.7.7.48" evidence="1 8"/>
<keyword evidence="4 8" id="KW-0548">Nucleotidyltransferase</keyword>
<reference evidence="10" key="1">
    <citation type="journal article" date="2016" name="Nature">
        <title>Redefining the invertebrate RNA virosphere.</title>
        <authorList>
            <person name="Shi M."/>
            <person name="Lin X.D."/>
            <person name="Tian J.H."/>
            <person name="Chen L.J."/>
            <person name="Chen X."/>
            <person name="Li C.X."/>
            <person name="Qin X.C."/>
            <person name="Li J."/>
            <person name="Cao J.P."/>
            <person name="Eden J.S."/>
            <person name="Buchmann J."/>
            <person name="Wang W."/>
            <person name="Xu J."/>
            <person name="Holmes E.C."/>
            <person name="Zhang Y.Z."/>
        </authorList>
    </citation>
    <scope>NUCLEOTIDE SEQUENCE [LARGE SCALE GENOMIC DNA]</scope>
    <source>
        <strain evidence="10">SCM45279</strain>
    </source>
</reference>
<evidence type="ECO:0000259" key="9">
    <source>
        <dbReference type="PROSITE" id="PS50507"/>
    </source>
</evidence>
<evidence type="ECO:0000256" key="5">
    <source>
        <dbReference type="ARBA" id="ARBA00022741"/>
    </source>
</evidence>
<dbReference type="InterPro" id="IPR001795">
    <property type="entry name" value="RNA-dir_pol_luteovirus"/>
</dbReference>
<dbReference type="Proteomes" id="UP000203285">
    <property type="component" value="Segment"/>
</dbReference>
<evidence type="ECO:0000256" key="2">
    <source>
        <dbReference type="ARBA" id="ARBA00022484"/>
    </source>
</evidence>
<dbReference type="Pfam" id="PF02123">
    <property type="entry name" value="RdRP_4"/>
    <property type="match status" value="1"/>
</dbReference>
<dbReference type="RefSeq" id="YP_009336825.1">
    <property type="nucleotide sequence ID" value="NC_032902.1"/>
</dbReference>
<dbReference type="KEGG" id="vg:30854185"/>
<dbReference type="InterPro" id="IPR043502">
    <property type="entry name" value="DNA/RNA_pol_sf"/>
</dbReference>
<evidence type="ECO:0000313" key="10">
    <source>
        <dbReference type="EMBL" id="APG76027.1"/>
    </source>
</evidence>
<evidence type="ECO:0000256" key="8">
    <source>
        <dbReference type="RuleBase" id="RU364050"/>
    </source>
</evidence>
<dbReference type="GO" id="GO:0039694">
    <property type="term" value="P:viral RNA genome replication"/>
    <property type="evidence" value="ECO:0007669"/>
    <property type="project" value="InterPro"/>
</dbReference>
<protein>
    <recommendedName>
        <fullName evidence="1 8">RNA-directed RNA polymerase</fullName>
        <ecNumber evidence="1 8">2.7.7.48</ecNumber>
    </recommendedName>
</protein>
<comment type="catalytic activity">
    <reaction evidence="7 8">
        <text>RNA(n) + a ribonucleoside 5'-triphosphate = RNA(n+1) + diphosphate</text>
        <dbReference type="Rhea" id="RHEA:21248"/>
        <dbReference type="Rhea" id="RHEA-COMP:14527"/>
        <dbReference type="Rhea" id="RHEA-COMP:17342"/>
        <dbReference type="ChEBI" id="CHEBI:33019"/>
        <dbReference type="ChEBI" id="CHEBI:61557"/>
        <dbReference type="ChEBI" id="CHEBI:140395"/>
        <dbReference type="EC" id="2.7.7.48"/>
    </reaction>
</comment>
<evidence type="ECO:0000256" key="4">
    <source>
        <dbReference type="ARBA" id="ARBA00022695"/>
    </source>
</evidence>
<dbReference type="GO" id="GO:0000166">
    <property type="term" value="F:nucleotide binding"/>
    <property type="evidence" value="ECO:0007669"/>
    <property type="project" value="UniProtKB-KW"/>
</dbReference>
<evidence type="ECO:0000256" key="3">
    <source>
        <dbReference type="ARBA" id="ARBA00022679"/>
    </source>
</evidence>
<keyword evidence="5 8" id="KW-0547">Nucleotide-binding</keyword>
<evidence type="ECO:0000256" key="6">
    <source>
        <dbReference type="ARBA" id="ARBA00022953"/>
    </source>
</evidence>
<sequence>MAYRGFTPTDAERLEQLTNGVYRARLDCGTVQDVISRFQLPRIEEKPFSWRKDADLVAIFQPSPGQYVSGRRLKMSSILKYYKTPLLPYLTGLTYQTALNVLVWSQALTPDELAVFLGHGMFADQLTFERTSSSISQYVKHFASETRGKRMLGEFHALGGFKHEDPDWDLDAEIASLAGANPSRVSCWPAAWAEAADAVMVAPPEMPTWISFEQYVKSLVWTTSGSSSVGLVHYFDGKRQRHFKPRKNMVTTLFTPDELWALVSAWDGTIRNIPVVKNELGKIRLAIASNFESYVWESYCLDMFGHGFKNWGGITLDETVAAESTRNEKDMARLGLGWYALPWDFASFDHQVRTEEIQDILTRMAAMADPRVRHQWARVIGSYSHAILTNPKTNKTYQIKHGLQSGQRTTSLIGNVWNAVATRAAIRHCCSILGRDPGFTVGIRGDDTYVMARNPADLYILRLSYAFFGLIGHDKKFSIRPHSLEFLRNTTTSKRVIGWPCRAVPAITERKPWSDDLLDPASEVVTIADNIRNFERRAACELPLVHQSNKFQWSKFTSQTYLWLSLPRRLGGYGIYPFKGFIPDGKLSLTPEIQPTIEQEFSRYSPAYLGLTPQQSQIYNRTRFLSMLRPSDMRNLLGSIMDDFKMRRSLASKAKVTWRKQQLPDVGVLTTKIPLPSGKHLVTPRVDLRSSTPDWPPLPQFLSDYPGYRRAHQDNAISLATIMREHYPVAWSWMRRYERWGWHRSDALDMVMGTPPSEPIWPLNSKVRSTCLNHLVGNWVRPPPGFMNRGKIGFYAYHVTRAAVEVFSSSAKSFQYLY</sequence>
<proteinExistence type="predicted"/>
<organism evidence="10">
    <name type="scientific">Hubei diptera virus 22</name>
    <dbReference type="NCBI Taxonomy" id="1922883"/>
    <lineage>
        <taxon>Viruses</taxon>
        <taxon>Riboviria</taxon>
        <taxon>Orthornavirae</taxon>
        <taxon>Duplornaviricota</taxon>
        <taxon>Chrymotiviricetes</taxon>
        <taxon>Ghabrivirales</taxon>
        <taxon>Betatotivirineae</taxon>
        <taxon>Artiviridae</taxon>
        <taxon>Artivirus</taxon>
        <taxon>Artivirus roku</taxon>
    </lineage>
</organism>
<dbReference type="SUPFAM" id="SSF56672">
    <property type="entry name" value="DNA/RNA polymerases"/>
    <property type="match status" value="1"/>
</dbReference>
<accession>A0A1L3KF99</accession>
<dbReference type="GO" id="GO:0003968">
    <property type="term" value="F:RNA-directed RNA polymerase activity"/>
    <property type="evidence" value="ECO:0007669"/>
    <property type="project" value="UniProtKB-KW"/>
</dbReference>
<dbReference type="InterPro" id="IPR007094">
    <property type="entry name" value="RNA-dir_pol_PSvirus"/>
</dbReference>
<evidence type="ECO:0000256" key="1">
    <source>
        <dbReference type="ARBA" id="ARBA00012494"/>
    </source>
</evidence>
<dbReference type="OrthoDB" id="2411at10239"/>
<dbReference type="PROSITE" id="PS50507">
    <property type="entry name" value="RDRP_SSRNA_POS"/>
    <property type="match status" value="1"/>
</dbReference>
<keyword evidence="2 8" id="KW-0696">RNA-directed RNA polymerase</keyword>
<dbReference type="GO" id="GO:0003723">
    <property type="term" value="F:RNA binding"/>
    <property type="evidence" value="ECO:0007669"/>
    <property type="project" value="InterPro"/>
</dbReference>
<keyword evidence="6 8" id="KW-0693">Viral RNA replication</keyword>
<dbReference type="GO" id="GO:0006351">
    <property type="term" value="P:DNA-templated transcription"/>
    <property type="evidence" value="ECO:0007669"/>
    <property type="project" value="InterPro"/>
</dbReference>
<dbReference type="GeneID" id="30854185"/>
<evidence type="ECO:0000313" key="11">
    <source>
        <dbReference type="Proteomes" id="UP000203285"/>
    </source>
</evidence>
<keyword evidence="11" id="KW-1185">Reference proteome</keyword>
<name>A0A1L3KF99_9VIRU</name>
<dbReference type="EMBL" id="KX882972">
    <property type="protein sequence ID" value="APG76027.1"/>
    <property type="molecule type" value="Genomic_RNA"/>
</dbReference>
<keyword evidence="3 8" id="KW-0808">Transferase</keyword>